<dbReference type="Proteomes" id="UP001154114">
    <property type="component" value="Chromosome 2"/>
</dbReference>
<evidence type="ECO:0000313" key="3">
    <source>
        <dbReference type="Proteomes" id="UP001154114"/>
    </source>
</evidence>
<keyword evidence="3" id="KW-1185">Reference proteome</keyword>
<evidence type="ECO:0000256" key="1">
    <source>
        <dbReference type="SAM" id="MobiDB-lite"/>
    </source>
</evidence>
<protein>
    <submittedName>
        <fullName evidence="2">Uncharacterized protein</fullName>
    </submittedName>
</protein>
<dbReference type="EMBL" id="LR824005">
    <property type="protein sequence ID" value="CAH0592177.1"/>
    <property type="molecule type" value="Genomic_DNA"/>
</dbReference>
<organism evidence="2 3">
    <name type="scientific">Chrysodeixis includens</name>
    <name type="common">Soybean looper</name>
    <name type="synonym">Pseudoplusia includens</name>
    <dbReference type="NCBI Taxonomy" id="689277"/>
    <lineage>
        <taxon>Eukaryota</taxon>
        <taxon>Metazoa</taxon>
        <taxon>Ecdysozoa</taxon>
        <taxon>Arthropoda</taxon>
        <taxon>Hexapoda</taxon>
        <taxon>Insecta</taxon>
        <taxon>Pterygota</taxon>
        <taxon>Neoptera</taxon>
        <taxon>Endopterygota</taxon>
        <taxon>Lepidoptera</taxon>
        <taxon>Glossata</taxon>
        <taxon>Ditrysia</taxon>
        <taxon>Noctuoidea</taxon>
        <taxon>Noctuidae</taxon>
        <taxon>Plusiinae</taxon>
        <taxon>Chrysodeixis</taxon>
    </lineage>
</organism>
<evidence type="ECO:0000313" key="2">
    <source>
        <dbReference type="EMBL" id="CAH0592177.1"/>
    </source>
</evidence>
<reference evidence="2" key="1">
    <citation type="submission" date="2021-12" db="EMBL/GenBank/DDBJ databases">
        <authorList>
            <person name="King R."/>
        </authorList>
    </citation>
    <scope>NUCLEOTIDE SEQUENCE</scope>
</reference>
<feature type="region of interest" description="Disordered" evidence="1">
    <location>
        <begin position="142"/>
        <end position="172"/>
    </location>
</feature>
<proteinExistence type="predicted"/>
<feature type="compositionally biased region" description="Low complexity" evidence="1">
    <location>
        <begin position="142"/>
        <end position="167"/>
    </location>
</feature>
<dbReference type="AlphaFoldDB" id="A0A9P0FSE5"/>
<accession>A0A9P0FSE5</accession>
<gene>
    <name evidence="2" type="ORF">CINC_LOCUS5417</name>
</gene>
<dbReference type="OrthoDB" id="7278110at2759"/>
<sequence length="280" mass="30792">MHFYLVCNMNKIGRVFVVYILVVAATGAAEVKQKTVTTSKSESASKPKEQVSSAKHVSAHAVISHNDMMGVASIAAVDTRNGRVSSVSGVKVFPPMDSSMVKTDSKGNFIFKSVDGKMPAPITITKEGDGVKGTIRIAPGSVSVSSSANSGSASAISGHSSHSGHSGHSSHRFPDLAPLNPWPMPYMKPMMHDIFFPDPFFSFPSIPNTYHPRIPEPDFHRIQAPSFPRMPQPAFPRISQPTFSSMQDPWMDKDMFKHTLPMHNLLAPTWYYPNPFMNFW</sequence>
<name>A0A9P0FSE5_CHRIL</name>